<reference evidence="1" key="1">
    <citation type="submission" date="2019-04" db="EMBL/GenBank/DDBJ databases">
        <title>Microbes associate with the intestines of laboratory mice.</title>
        <authorList>
            <person name="Navarre W."/>
            <person name="Wong E."/>
            <person name="Huang K."/>
            <person name="Tropini C."/>
            <person name="Ng K."/>
            <person name="Yu B."/>
        </authorList>
    </citation>
    <scope>NUCLEOTIDE SEQUENCE</scope>
    <source>
        <strain evidence="1">NM04_E33</strain>
    </source>
</reference>
<sequence>MKTIFIIVSGIADIPDLELEGRTPLMLAATPSLDALAKCGCCGSIMTLADDVPLTKTNAILSLLGFDFRKTPPSGEELDHFGRSESVGEADKGIDYFVIPKFSGHGVVISAHPAIRGIGKMALLTPLDMRTCHFDGDNMLRGMADAAIEAIEDHEFVLLHVECAASMSRKGDLKGKIRAIENIDADVITPIADYVWNAKLQMNMVVVPECVMSWRSRGNERGEVPAVVYFNDDPPYNMSTFDEESVVDGPLNTPLPGDLIRKLVTFEPYSVEEM</sequence>
<proteinExistence type="predicted"/>
<evidence type="ECO:0000313" key="2">
    <source>
        <dbReference type="Proteomes" id="UP000306319"/>
    </source>
</evidence>
<evidence type="ECO:0000313" key="1">
    <source>
        <dbReference type="EMBL" id="TGY75947.1"/>
    </source>
</evidence>
<keyword evidence="2" id="KW-1185">Reference proteome</keyword>
<organism evidence="1 2">
    <name type="scientific">Lepagella muris</name>
    <dbReference type="NCBI Taxonomy" id="3032870"/>
    <lineage>
        <taxon>Bacteria</taxon>
        <taxon>Pseudomonadati</taxon>
        <taxon>Bacteroidota</taxon>
        <taxon>Bacteroidia</taxon>
        <taxon>Bacteroidales</taxon>
        <taxon>Muribaculaceae</taxon>
        <taxon>Lepagella</taxon>
    </lineage>
</organism>
<gene>
    <name evidence="1" type="ORF">E5331_19220</name>
</gene>
<protein>
    <submittedName>
        <fullName evidence="1">Uncharacterized protein</fullName>
    </submittedName>
</protein>
<comment type="caution">
    <text evidence="1">The sequence shown here is derived from an EMBL/GenBank/DDBJ whole genome shotgun (WGS) entry which is preliminary data.</text>
</comment>
<dbReference type="Proteomes" id="UP000306319">
    <property type="component" value="Unassembled WGS sequence"/>
</dbReference>
<accession>A0AC61RCR2</accession>
<dbReference type="EMBL" id="SRYB01000048">
    <property type="protein sequence ID" value="TGY75947.1"/>
    <property type="molecule type" value="Genomic_DNA"/>
</dbReference>
<name>A0AC61RCR2_9BACT</name>